<dbReference type="AlphaFoldDB" id="A0A517PTB8"/>
<reference evidence="2 3" key="1">
    <citation type="submission" date="2019-02" db="EMBL/GenBank/DDBJ databases">
        <title>Deep-cultivation of Planctomycetes and their phenomic and genomic characterization uncovers novel biology.</title>
        <authorList>
            <person name="Wiegand S."/>
            <person name="Jogler M."/>
            <person name="Boedeker C."/>
            <person name="Pinto D."/>
            <person name="Vollmers J."/>
            <person name="Rivas-Marin E."/>
            <person name="Kohn T."/>
            <person name="Peeters S.H."/>
            <person name="Heuer A."/>
            <person name="Rast P."/>
            <person name="Oberbeckmann S."/>
            <person name="Bunk B."/>
            <person name="Jeske O."/>
            <person name="Meyerdierks A."/>
            <person name="Storesund J.E."/>
            <person name="Kallscheuer N."/>
            <person name="Luecker S."/>
            <person name="Lage O.M."/>
            <person name="Pohl T."/>
            <person name="Merkel B.J."/>
            <person name="Hornburger P."/>
            <person name="Mueller R.-W."/>
            <person name="Bruemmer F."/>
            <person name="Labrenz M."/>
            <person name="Spormann A.M."/>
            <person name="Op den Camp H."/>
            <person name="Overmann J."/>
            <person name="Amann R."/>
            <person name="Jetten M.S.M."/>
            <person name="Mascher T."/>
            <person name="Medema M.H."/>
            <person name="Devos D.P."/>
            <person name="Kaster A.-K."/>
            <person name="Ovreas L."/>
            <person name="Rohde M."/>
            <person name="Galperin M.Y."/>
            <person name="Jogler C."/>
        </authorList>
    </citation>
    <scope>NUCLEOTIDE SEQUENCE [LARGE SCALE GENOMIC DNA]</scope>
    <source>
        <strain evidence="2 3">HG66A1</strain>
    </source>
</reference>
<evidence type="ECO:0000313" key="3">
    <source>
        <dbReference type="Proteomes" id="UP000320421"/>
    </source>
</evidence>
<dbReference type="Proteomes" id="UP000320421">
    <property type="component" value="Chromosome"/>
</dbReference>
<proteinExistence type="predicted"/>
<evidence type="ECO:0000313" key="2">
    <source>
        <dbReference type="EMBL" id="QDT22593.1"/>
    </source>
</evidence>
<sequence length="144" mass="15955" precursor="true">MLFSARFNRRFVRLVSLLCLLLISGCSSEAGPNESEVSGMIQLDGEPLPEGTITFVSADNSTHSAQGKIEQGEYLVNVPIGNKRVEIHASRWTGKPYEKYGIKETEQYLPAIYNEQSQLTADIKADQSLQLDFELKSDSQPSGE</sequence>
<gene>
    <name evidence="2" type="ORF">HG66A1_44010</name>
</gene>
<feature type="signal peptide" evidence="1">
    <location>
        <begin position="1"/>
        <end position="30"/>
    </location>
</feature>
<keyword evidence="1" id="KW-0732">Signal</keyword>
<accession>A0A517PTB8</accession>
<name>A0A517PTB8_9PLAN</name>
<keyword evidence="3" id="KW-1185">Reference proteome</keyword>
<organism evidence="2 3">
    <name type="scientific">Gimesia chilikensis</name>
    <dbReference type="NCBI Taxonomy" id="2605989"/>
    <lineage>
        <taxon>Bacteria</taxon>
        <taxon>Pseudomonadati</taxon>
        <taxon>Planctomycetota</taxon>
        <taxon>Planctomycetia</taxon>
        <taxon>Planctomycetales</taxon>
        <taxon>Planctomycetaceae</taxon>
        <taxon>Gimesia</taxon>
    </lineage>
</organism>
<evidence type="ECO:0008006" key="4">
    <source>
        <dbReference type="Google" id="ProtNLM"/>
    </source>
</evidence>
<dbReference type="EMBL" id="CP036266">
    <property type="protein sequence ID" value="QDT22593.1"/>
    <property type="molecule type" value="Genomic_DNA"/>
</dbReference>
<evidence type="ECO:0000256" key="1">
    <source>
        <dbReference type="SAM" id="SignalP"/>
    </source>
</evidence>
<dbReference type="PROSITE" id="PS51257">
    <property type="entry name" value="PROKAR_LIPOPROTEIN"/>
    <property type="match status" value="1"/>
</dbReference>
<protein>
    <recommendedName>
        <fullName evidence="4">Carboxypeptidase regulatory-like domain-containing protein</fullName>
    </recommendedName>
</protein>
<feature type="chain" id="PRO_5021705915" description="Carboxypeptidase regulatory-like domain-containing protein" evidence="1">
    <location>
        <begin position="31"/>
        <end position="144"/>
    </location>
</feature>